<reference evidence="2" key="1">
    <citation type="submission" date="2011-03" db="EMBL/GenBank/DDBJ databases">
        <title>Draft genome sequence of Brevundimonas diminuta.</title>
        <authorList>
            <person name="Brown P.J.B."/>
            <person name="Buechlein A."/>
            <person name="Hemmerich C."/>
            <person name="Brun Y.V."/>
        </authorList>
    </citation>
    <scope>NUCLEOTIDE SEQUENCE [LARGE SCALE GENOMIC DNA]</scope>
    <source>
        <strain evidence="2">C19</strain>
    </source>
</reference>
<name>F4QN84_9CAUL</name>
<dbReference type="AlphaFoldDB" id="F4QN84"/>
<evidence type="ECO:0000313" key="1">
    <source>
        <dbReference type="EMBL" id="EGF91675.1"/>
    </source>
</evidence>
<dbReference type="EMBL" id="GL883078">
    <property type="protein sequence ID" value="EGF91675.1"/>
    <property type="molecule type" value="Genomic_DNA"/>
</dbReference>
<protein>
    <submittedName>
        <fullName evidence="1">Uncharacterized protein</fullName>
    </submittedName>
</protein>
<sequence>MPLRGDVKSAQTFVPVRAVRGQKSSSRSAIPVSDMVVVSH</sequence>
<organism evidence="1 2">
    <name type="scientific">Asticcacaulis biprosthecium C19</name>
    <dbReference type="NCBI Taxonomy" id="715226"/>
    <lineage>
        <taxon>Bacteria</taxon>
        <taxon>Pseudomonadati</taxon>
        <taxon>Pseudomonadota</taxon>
        <taxon>Alphaproteobacteria</taxon>
        <taxon>Caulobacterales</taxon>
        <taxon>Caulobacteraceae</taxon>
        <taxon>Asticcacaulis</taxon>
    </lineage>
</organism>
<dbReference type="Proteomes" id="UP000006512">
    <property type="component" value="Unassembled WGS sequence"/>
</dbReference>
<accession>F4QN84</accession>
<keyword evidence="2" id="KW-1185">Reference proteome</keyword>
<proteinExistence type="predicted"/>
<evidence type="ECO:0000313" key="2">
    <source>
        <dbReference type="Proteomes" id="UP000006512"/>
    </source>
</evidence>
<dbReference type="HOGENOM" id="CLU_3284169_0_0_5"/>
<gene>
    <name evidence="1" type="ORF">ABI_30930</name>
</gene>